<evidence type="ECO:0000313" key="3">
    <source>
        <dbReference type="Proteomes" id="UP000462362"/>
    </source>
</evidence>
<comment type="caution">
    <text evidence="2">The sequence shown here is derived from an EMBL/GenBank/DDBJ whole genome shotgun (WGS) entry which is preliminary data.</text>
</comment>
<dbReference type="AlphaFoldDB" id="A0A6I3S3A5"/>
<evidence type="ECO:0000313" key="2">
    <source>
        <dbReference type="EMBL" id="MTU44118.1"/>
    </source>
</evidence>
<accession>A0A6I3S3A5</accession>
<organism evidence="2 3">
    <name type="scientific">Parasutterella excrementihominis</name>
    <dbReference type="NCBI Taxonomy" id="487175"/>
    <lineage>
        <taxon>Bacteria</taxon>
        <taxon>Pseudomonadati</taxon>
        <taxon>Pseudomonadota</taxon>
        <taxon>Betaproteobacteria</taxon>
        <taxon>Burkholderiales</taxon>
        <taxon>Sutterellaceae</taxon>
        <taxon>Parasutterella</taxon>
    </lineage>
</organism>
<reference evidence="2 3" key="1">
    <citation type="journal article" date="2019" name="Nat. Med.">
        <title>A library of human gut bacterial isolates paired with longitudinal multiomics data enables mechanistic microbiome research.</title>
        <authorList>
            <person name="Poyet M."/>
            <person name="Groussin M."/>
            <person name="Gibbons S.M."/>
            <person name="Avila-Pacheco J."/>
            <person name="Jiang X."/>
            <person name="Kearney S.M."/>
            <person name="Perrotta A.R."/>
            <person name="Berdy B."/>
            <person name="Zhao S."/>
            <person name="Lieberman T.D."/>
            <person name="Swanson P.K."/>
            <person name="Smith M."/>
            <person name="Roesemann S."/>
            <person name="Alexander J.E."/>
            <person name="Rich S.A."/>
            <person name="Livny J."/>
            <person name="Vlamakis H."/>
            <person name="Clish C."/>
            <person name="Bullock K."/>
            <person name="Deik A."/>
            <person name="Scott J."/>
            <person name="Pierce K.A."/>
            <person name="Xavier R.J."/>
            <person name="Alm E.J."/>
        </authorList>
    </citation>
    <scope>NUCLEOTIDE SEQUENCE [LARGE SCALE GENOMIC DNA]</scope>
    <source>
        <strain evidence="2 3">BIOML-A2</strain>
    </source>
</reference>
<protein>
    <submittedName>
        <fullName evidence="2">FMN-binding protein</fullName>
    </submittedName>
</protein>
<proteinExistence type="predicted"/>
<dbReference type="RefSeq" id="WP_008811968.1">
    <property type="nucleotide sequence ID" value="NZ_CAJUON010000001.1"/>
</dbReference>
<sequence>MRIVKLSAAILAALFLSATAAAATITQEGSGIGKDGEIKVVFEDGKIKNVDILKQQENPVLSQKVFTDLKDEIVKTDSTELDVIAGAIYSSLGRIASQQAAQVAQAAK</sequence>
<dbReference type="GO" id="GO:0016020">
    <property type="term" value="C:membrane"/>
    <property type="evidence" value="ECO:0007669"/>
    <property type="project" value="InterPro"/>
</dbReference>
<evidence type="ECO:0000259" key="1">
    <source>
        <dbReference type="SMART" id="SM00900"/>
    </source>
</evidence>
<dbReference type="GeneID" id="43348251"/>
<dbReference type="Proteomes" id="UP000462362">
    <property type="component" value="Unassembled WGS sequence"/>
</dbReference>
<dbReference type="EMBL" id="WNCL01000047">
    <property type="protein sequence ID" value="MTU44118.1"/>
    <property type="molecule type" value="Genomic_DNA"/>
</dbReference>
<dbReference type="SMART" id="SM00900">
    <property type="entry name" value="FMN_bind"/>
    <property type="match status" value="1"/>
</dbReference>
<gene>
    <name evidence="2" type="ORF">GMD42_11015</name>
</gene>
<dbReference type="Pfam" id="PF04205">
    <property type="entry name" value="FMN_bind"/>
    <property type="match status" value="1"/>
</dbReference>
<feature type="domain" description="FMN-binding" evidence="1">
    <location>
        <begin position="33"/>
        <end position="105"/>
    </location>
</feature>
<name>A0A6I3S3A5_9BURK</name>
<dbReference type="GO" id="GO:0010181">
    <property type="term" value="F:FMN binding"/>
    <property type="evidence" value="ECO:0007669"/>
    <property type="project" value="InterPro"/>
</dbReference>
<dbReference type="InterPro" id="IPR007329">
    <property type="entry name" value="FMN-bd"/>
</dbReference>